<comment type="caution">
    <text evidence="1">The sequence shown here is derived from an EMBL/GenBank/DDBJ whole genome shotgun (WGS) entry which is preliminary data.</text>
</comment>
<name>A0ACB7SMQ4_HYAAI</name>
<keyword evidence="2" id="KW-1185">Reference proteome</keyword>
<evidence type="ECO:0000313" key="1">
    <source>
        <dbReference type="EMBL" id="KAH6935337.1"/>
    </source>
</evidence>
<evidence type="ECO:0000313" key="2">
    <source>
        <dbReference type="Proteomes" id="UP000821845"/>
    </source>
</evidence>
<reference evidence="1" key="1">
    <citation type="submission" date="2020-05" db="EMBL/GenBank/DDBJ databases">
        <title>Large-scale comparative analyses of tick genomes elucidate their genetic diversity and vector capacities.</title>
        <authorList>
            <person name="Jia N."/>
            <person name="Wang J."/>
            <person name="Shi W."/>
            <person name="Du L."/>
            <person name="Sun Y."/>
            <person name="Zhan W."/>
            <person name="Jiang J."/>
            <person name="Wang Q."/>
            <person name="Zhang B."/>
            <person name="Ji P."/>
            <person name="Sakyi L.B."/>
            <person name="Cui X."/>
            <person name="Yuan T."/>
            <person name="Jiang B."/>
            <person name="Yang W."/>
            <person name="Lam T.T.-Y."/>
            <person name="Chang Q."/>
            <person name="Ding S."/>
            <person name="Wang X."/>
            <person name="Zhu J."/>
            <person name="Ruan X."/>
            <person name="Zhao L."/>
            <person name="Wei J."/>
            <person name="Que T."/>
            <person name="Du C."/>
            <person name="Cheng J."/>
            <person name="Dai P."/>
            <person name="Han X."/>
            <person name="Huang E."/>
            <person name="Gao Y."/>
            <person name="Liu J."/>
            <person name="Shao H."/>
            <person name="Ye R."/>
            <person name="Li L."/>
            <person name="Wei W."/>
            <person name="Wang X."/>
            <person name="Wang C."/>
            <person name="Yang T."/>
            <person name="Huo Q."/>
            <person name="Li W."/>
            <person name="Guo W."/>
            <person name="Chen H."/>
            <person name="Zhou L."/>
            <person name="Ni X."/>
            <person name="Tian J."/>
            <person name="Zhou Y."/>
            <person name="Sheng Y."/>
            <person name="Liu T."/>
            <person name="Pan Y."/>
            <person name="Xia L."/>
            <person name="Li J."/>
            <person name="Zhao F."/>
            <person name="Cao W."/>
        </authorList>
    </citation>
    <scope>NUCLEOTIDE SEQUENCE</scope>
    <source>
        <strain evidence="1">Hyas-2018</strain>
    </source>
</reference>
<organism evidence="1 2">
    <name type="scientific">Hyalomma asiaticum</name>
    <name type="common">Tick</name>
    <dbReference type="NCBI Taxonomy" id="266040"/>
    <lineage>
        <taxon>Eukaryota</taxon>
        <taxon>Metazoa</taxon>
        <taxon>Ecdysozoa</taxon>
        <taxon>Arthropoda</taxon>
        <taxon>Chelicerata</taxon>
        <taxon>Arachnida</taxon>
        <taxon>Acari</taxon>
        <taxon>Parasitiformes</taxon>
        <taxon>Ixodida</taxon>
        <taxon>Ixodoidea</taxon>
        <taxon>Ixodidae</taxon>
        <taxon>Hyalomminae</taxon>
        <taxon>Hyalomma</taxon>
    </lineage>
</organism>
<sequence>MRSLVEYTQSAANFGCFGCGCAERVRLETGIHLRCLVSSASKGRIPNFEAALGIAKVVRCAWQQTLTLGMASSAKKSRGPASLTCWRAVNRNRLWPPARGYLQETPRLPLAAWLPHTAVKSDWHTGSNSDTRSHVSDALKKVPPEIRRSAVPCRRHPVSRRFSGSWPIPSSGLAPLDELRILLACGARVNEPVTQGLRPLHYAAYQQYDEAVQLLLVRGCDVDAMDDVGYTALHLCAERGFLHTAETLVRQGGARVCFTNTTKPMLGNPPRATLADEPLRLAVKNGHYECADMLLRHGANPNARYFLGAEINLVGPLNVSFLELLLRYGAEPDARDRGGLTPLMKAARHPHGLEAVQLLLKYGANVNAMAPERHDRRTVLHYAVLSGNLSIVRLLIDNGAKARMEAGYRHPSPLDFAILRGDLAAVKLLLDAGADVNAGSPIVGSPLHLALSERCRDREALVRLLLERGADPNGLTYASESGESGAPLVQPPLGEYLCGQEEEPRGELIRLLLRYGARVVLRPQTKDPLGILRAVRSLRGDALDAVLEAAEACPRAAVERSLLLLGPEAKDGLVALAARPQPLKHQARLCVRRMLGVVGPELVKKVLSLDVLPSVLRRYLLYEL</sequence>
<dbReference type="EMBL" id="CM023483">
    <property type="protein sequence ID" value="KAH6935337.1"/>
    <property type="molecule type" value="Genomic_DNA"/>
</dbReference>
<proteinExistence type="predicted"/>
<gene>
    <name evidence="1" type="ORF">HPB50_005219</name>
</gene>
<accession>A0ACB7SMQ4</accession>
<dbReference type="Proteomes" id="UP000821845">
    <property type="component" value="Chromosome 3"/>
</dbReference>
<protein>
    <submittedName>
        <fullName evidence="1">Uncharacterized protein</fullName>
    </submittedName>
</protein>